<dbReference type="EMBL" id="ASPP01008620">
    <property type="protein sequence ID" value="ETO25339.1"/>
    <property type="molecule type" value="Genomic_DNA"/>
</dbReference>
<reference evidence="2 3" key="1">
    <citation type="journal article" date="2013" name="Curr. Biol.">
        <title>The Genome of the Foraminiferan Reticulomyxa filosa.</title>
        <authorList>
            <person name="Glockner G."/>
            <person name="Hulsmann N."/>
            <person name="Schleicher M."/>
            <person name="Noegel A.A."/>
            <person name="Eichinger L."/>
            <person name="Gallinger C."/>
            <person name="Pawlowski J."/>
            <person name="Sierra R."/>
            <person name="Euteneuer U."/>
            <person name="Pillet L."/>
            <person name="Moustafa A."/>
            <person name="Platzer M."/>
            <person name="Groth M."/>
            <person name="Szafranski K."/>
            <person name="Schliwa M."/>
        </authorList>
    </citation>
    <scope>NUCLEOTIDE SEQUENCE [LARGE SCALE GENOMIC DNA]</scope>
</reference>
<feature type="compositionally biased region" description="Basic residues" evidence="1">
    <location>
        <begin position="68"/>
        <end position="97"/>
    </location>
</feature>
<organism evidence="2 3">
    <name type="scientific">Reticulomyxa filosa</name>
    <dbReference type="NCBI Taxonomy" id="46433"/>
    <lineage>
        <taxon>Eukaryota</taxon>
        <taxon>Sar</taxon>
        <taxon>Rhizaria</taxon>
        <taxon>Retaria</taxon>
        <taxon>Foraminifera</taxon>
        <taxon>Monothalamids</taxon>
        <taxon>Reticulomyxidae</taxon>
        <taxon>Reticulomyxa</taxon>
    </lineage>
</organism>
<name>X6NHY1_RETFI</name>
<evidence type="ECO:0000313" key="2">
    <source>
        <dbReference type="EMBL" id="ETO25339.1"/>
    </source>
</evidence>
<feature type="region of interest" description="Disordered" evidence="1">
    <location>
        <begin position="1"/>
        <end position="117"/>
    </location>
</feature>
<protein>
    <submittedName>
        <fullName evidence="2">Uncharacterized protein</fullName>
    </submittedName>
</protein>
<feature type="compositionally biased region" description="Basic and acidic residues" evidence="1">
    <location>
        <begin position="203"/>
        <end position="212"/>
    </location>
</feature>
<proteinExistence type="predicted"/>
<feature type="compositionally biased region" description="Polar residues" evidence="1">
    <location>
        <begin position="105"/>
        <end position="115"/>
    </location>
</feature>
<feature type="compositionally biased region" description="Polar residues" evidence="1">
    <location>
        <begin position="34"/>
        <end position="45"/>
    </location>
</feature>
<accession>X6NHY1</accession>
<feature type="compositionally biased region" description="Basic residues" evidence="1">
    <location>
        <begin position="1"/>
        <end position="23"/>
    </location>
</feature>
<gene>
    <name evidence="2" type="ORF">RFI_11800</name>
</gene>
<dbReference type="Proteomes" id="UP000023152">
    <property type="component" value="Unassembled WGS sequence"/>
</dbReference>
<feature type="region of interest" description="Disordered" evidence="1">
    <location>
        <begin position="190"/>
        <end position="212"/>
    </location>
</feature>
<evidence type="ECO:0000256" key="1">
    <source>
        <dbReference type="SAM" id="MobiDB-lite"/>
    </source>
</evidence>
<evidence type="ECO:0000313" key="3">
    <source>
        <dbReference type="Proteomes" id="UP000023152"/>
    </source>
</evidence>
<sequence>MGRETHQKKKPTLNKYFLQKKKERGLEEKKKKTAQTSQEKNIDSNNNKKKATNLSFFLATESNEQNTRSKKRKRAKIQMQKKKKKIILRKLQKKKAYISKDNENDANGNSQTNDPTKFYGIHFKHTFKRDAIDAPIKEKEFDATSNTNELQVLGDSISALFACPHKVRLRNNNKRKDDHNHYVEKFNHRKSQPRNGINNEHVPLQDKVHARA</sequence>
<feature type="compositionally biased region" description="Polar residues" evidence="1">
    <location>
        <begin position="52"/>
        <end position="66"/>
    </location>
</feature>
<dbReference type="AlphaFoldDB" id="X6NHY1"/>
<comment type="caution">
    <text evidence="2">The sequence shown here is derived from an EMBL/GenBank/DDBJ whole genome shotgun (WGS) entry which is preliminary data.</text>
</comment>
<keyword evidence="3" id="KW-1185">Reference proteome</keyword>